<dbReference type="EMBL" id="CP014518">
    <property type="protein sequence ID" value="AMM33418.1"/>
    <property type="molecule type" value="Genomic_DNA"/>
</dbReference>
<protein>
    <submittedName>
        <fullName evidence="1">Uncharacterized protein</fullName>
    </submittedName>
</protein>
<dbReference type="Proteomes" id="UP000070134">
    <property type="component" value="Chromosome"/>
</dbReference>
<proteinExistence type="predicted"/>
<evidence type="ECO:0000313" key="1">
    <source>
        <dbReference type="EMBL" id="AMM33418.1"/>
    </source>
</evidence>
<organism evidence="1 2">
    <name type="scientific">Sinomonas atrocyanea</name>
    <dbReference type="NCBI Taxonomy" id="37927"/>
    <lineage>
        <taxon>Bacteria</taxon>
        <taxon>Bacillati</taxon>
        <taxon>Actinomycetota</taxon>
        <taxon>Actinomycetes</taxon>
        <taxon>Micrococcales</taxon>
        <taxon>Micrococcaceae</taxon>
        <taxon>Sinomonas</taxon>
    </lineage>
</organism>
<name>A0A127A1S8_9MICC</name>
<keyword evidence="2" id="KW-1185">Reference proteome</keyword>
<gene>
    <name evidence="1" type="ORF">SA2016_2753</name>
</gene>
<dbReference type="OrthoDB" id="4962825at2"/>
<sequence length="250" mass="26666">MSDAPDYRAALSLLCPLSDPETGTLLRFDGTFWPTDEPTSMTALGLLPDAAVHRLVEEFPQAARPARHHVGTAVEMLAAAVEDYRGTRGRDWSALPSACAALRADVANALAYREVLDAVCGAEDDDGWRESALPVALAAFETGEAPTETHEEGTAALVTTDYLTAERDVRERAGAFLMAFTLAPECPSAPPRMSSAGEPDGPVTAFAREHLHQPRLYAEAVRAQRTLDPQALAPVIAQRAPVPAALPWGA</sequence>
<reference evidence="1 2" key="1">
    <citation type="submission" date="2016-02" db="EMBL/GenBank/DDBJ databases">
        <title>Complete genome of Sinomonas atrocyanea KCTC 3377.</title>
        <authorList>
            <person name="Kim K.M."/>
        </authorList>
    </citation>
    <scope>NUCLEOTIDE SEQUENCE [LARGE SCALE GENOMIC DNA]</scope>
    <source>
        <strain evidence="1 2">KCTC 3377</strain>
    </source>
</reference>
<dbReference type="STRING" id="37927.SA2016_2753"/>
<evidence type="ECO:0000313" key="2">
    <source>
        <dbReference type="Proteomes" id="UP000070134"/>
    </source>
</evidence>
<dbReference type="AlphaFoldDB" id="A0A127A1S8"/>
<dbReference type="RefSeq" id="WP_066499038.1">
    <property type="nucleotide sequence ID" value="NZ_BJMO01000005.1"/>
</dbReference>
<accession>A0A127A1S8</accession>
<dbReference type="KEGG" id="satk:SA2016_2753"/>